<dbReference type="EMBL" id="CP019239">
    <property type="protein sequence ID" value="APW41680.1"/>
    <property type="molecule type" value="Genomic_DNA"/>
</dbReference>
<gene>
    <name evidence="1" type="ORF">RS694_03360</name>
</gene>
<reference evidence="1 2" key="1">
    <citation type="submission" date="2017-01" db="EMBL/GenBank/DDBJ databases">
        <authorList>
            <person name="Mah S.A."/>
            <person name="Swanson W.J."/>
            <person name="Moy G.W."/>
            <person name="Vacquier V.D."/>
        </authorList>
    </citation>
    <scope>NUCLEOTIDE SEQUENCE [LARGE SCALE GENOMIC DNA]</scope>
    <source>
        <strain evidence="1 2">DSM 22694</strain>
    </source>
</reference>
<protein>
    <submittedName>
        <fullName evidence="1">Uncharacterized protein</fullName>
    </submittedName>
</protein>
<dbReference type="RefSeq" id="WP_029706215.1">
    <property type="nucleotide sequence ID" value="NZ_CP019239.1"/>
</dbReference>
<dbReference type="Proteomes" id="UP000186110">
    <property type="component" value="Chromosome"/>
</dbReference>
<dbReference type="AlphaFoldDB" id="A0A1P8K6N8"/>
<evidence type="ECO:0000313" key="1">
    <source>
        <dbReference type="EMBL" id="APW41680.1"/>
    </source>
</evidence>
<dbReference type="STRING" id="1484693.RS694_03360"/>
<keyword evidence="2" id="KW-1185">Reference proteome</keyword>
<accession>A0A1P8K6N8</accession>
<organism evidence="1 2">
    <name type="scientific">Rhodoferax saidenbachensis</name>
    <dbReference type="NCBI Taxonomy" id="1484693"/>
    <lineage>
        <taxon>Bacteria</taxon>
        <taxon>Pseudomonadati</taxon>
        <taxon>Pseudomonadota</taxon>
        <taxon>Betaproteobacteria</taxon>
        <taxon>Burkholderiales</taxon>
        <taxon>Comamonadaceae</taxon>
        <taxon>Rhodoferax</taxon>
    </lineage>
</organism>
<dbReference type="KEGG" id="rsb:RS694_03360"/>
<name>A0A1P8K6N8_9BURK</name>
<dbReference type="eggNOG" id="ENOG5032TZA">
    <property type="taxonomic scope" value="Bacteria"/>
</dbReference>
<proteinExistence type="predicted"/>
<evidence type="ECO:0000313" key="2">
    <source>
        <dbReference type="Proteomes" id="UP000186110"/>
    </source>
</evidence>
<sequence length="155" mass="16604">MKFIKTEAGQQAFKARSPLFSARQRSAFILVDGTKTVDQVLAATSGLGVTQVDLDHLVEQGFLSVLAEPVAATQPGALAPVIADEPPSNRTPQERYFDAKPLATQLTASMGLRGFMLNLSVESAAGYDDLLILFPKIQDALGSKACRELERALKG</sequence>